<dbReference type="EMBL" id="JAUIQD010000002">
    <property type="protein sequence ID" value="KAK3360498.1"/>
    <property type="molecule type" value="Genomic_DNA"/>
</dbReference>
<organism evidence="2 3">
    <name type="scientific">Lasiosphaeria hispida</name>
    <dbReference type="NCBI Taxonomy" id="260671"/>
    <lineage>
        <taxon>Eukaryota</taxon>
        <taxon>Fungi</taxon>
        <taxon>Dikarya</taxon>
        <taxon>Ascomycota</taxon>
        <taxon>Pezizomycotina</taxon>
        <taxon>Sordariomycetes</taxon>
        <taxon>Sordariomycetidae</taxon>
        <taxon>Sordariales</taxon>
        <taxon>Lasiosphaeriaceae</taxon>
        <taxon>Lasiosphaeria</taxon>
    </lineage>
</organism>
<keyword evidence="1" id="KW-1133">Transmembrane helix</keyword>
<keyword evidence="1" id="KW-0472">Membrane</keyword>
<proteinExistence type="predicted"/>
<reference evidence="2" key="2">
    <citation type="submission" date="2023-06" db="EMBL/GenBank/DDBJ databases">
        <authorList>
            <consortium name="Lawrence Berkeley National Laboratory"/>
            <person name="Haridas S."/>
            <person name="Hensen N."/>
            <person name="Bonometti L."/>
            <person name="Westerberg I."/>
            <person name="Brannstrom I.O."/>
            <person name="Guillou S."/>
            <person name="Cros-Aarteil S."/>
            <person name="Calhoun S."/>
            <person name="Kuo A."/>
            <person name="Mondo S."/>
            <person name="Pangilinan J."/>
            <person name="Riley R."/>
            <person name="Labutti K."/>
            <person name="Andreopoulos B."/>
            <person name="Lipzen A."/>
            <person name="Chen C."/>
            <person name="Yanf M."/>
            <person name="Daum C."/>
            <person name="Ng V."/>
            <person name="Clum A."/>
            <person name="Steindorff A."/>
            <person name="Ohm R."/>
            <person name="Martin F."/>
            <person name="Silar P."/>
            <person name="Natvig D."/>
            <person name="Lalanne C."/>
            <person name="Gautier V."/>
            <person name="Ament-Velasquez S.L."/>
            <person name="Kruys A."/>
            <person name="Hutchinson M.I."/>
            <person name="Powell A.J."/>
            <person name="Barry K."/>
            <person name="Miller A.N."/>
            <person name="Grigoriev I.V."/>
            <person name="Debuchy R."/>
            <person name="Gladieux P."/>
            <person name="Thoren M.H."/>
            <person name="Johannesson H."/>
        </authorList>
    </citation>
    <scope>NUCLEOTIDE SEQUENCE</scope>
    <source>
        <strain evidence="2">CBS 955.72</strain>
    </source>
</reference>
<comment type="caution">
    <text evidence="2">The sequence shown here is derived from an EMBL/GenBank/DDBJ whole genome shotgun (WGS) entry which is preliminary data.</text>
</comment>
<dbReference type="Proteomes" id="UP001275084">
    <property type="component" value="Unassembled WGS sequence"/>
</dbReference>
<keyword evidence="3" id="KW-1185">Reference proteome</keyword>
<feature type="transmembrane region" description="Helical" evidence="1">
    <location>
        <begin position="397"/>
        <end position="420"/>
    </location>
</feature>
<keyword evidence="1" id="KW-0812">Transmembrane</keyword>
<dbReference type="AlphaFoldDB" id="A0AAJ0HSC1"/>
<reference evidence="2" key="1">
    <citation type="journal article" date="2023" name="Mol. Phylogenet. Evol.">
        <title>Genome-scale phylogeny and comparative genomics of the fungal order Sordariales.</title>
        <authorList>
            <person name="Hensen N."/>
            <person name="Bonometti L."/>
            <person name="Westerberg I."/>
            <person name="Brannstrom I.O."/>
            <person name="Guillou S."/>
            <person name="Cros-Aarteil S."/>
            <person name="Calhoun S."/>
            <person name="Haridas S."/>
            <person name="Kuo A."/>
            <person name="Mondo S."/>
            <person name="Pangilinan J."/>
            <person name="Riley R."/>
            <person name="LaButti K."/>
            <person name="Andreopoulos B."/>
            <person name="Lipzen A."/>
            <person name="Chen C."/>
            <person name="Yan M."/>
            <person name="Daum C."/>
            <person name="Ng V."/>
            <person name="Clum A."/>
            <person name="Steindorff A."/>
            <person name="Ohm R.A."/>
            <person name="Martin F."/>
            <person name="Silar P."/>
            <person name="Natvig D.O."/>
            <person name="Lalanne C."/>
            <person name="Gautier V."/>
            <person name="Ament-Velasquez S.L."/>
            <person name="Kruys A."/>
            <person name="Hutchinson M.I."/>
            <person name="Powell A.J."/>
            <person name="Barry K."/>
            <person name="Miller A.N."/>
            <person name="Grigoriev I.V."/>
            <person name="Debuchy R."/>
            <person name="Gladieux P."/>
            <person name="Hiltunen Thoren M."/>
            <person name="Johannesson H."/>
        </authorList>
    </citation>
    <scope>NUCLEOTIDE SEQUENCE</scope>
    <source>
        <strain evidence="2">CBS 955.72</strain>
    </source>
</reference>
<protein>
    <submittedName>
        <fullName evidence="2">Uncharacterized protein</fullName>
    </submittedName>
</protein>
<feature type="transmembrane region" description="Helical" evidence="1">
    <location>
        <begin position="361"/>
        <end position="385"/>
    </location>
</feature>
<evidence type="ECO:0000313" key="2">
    <source>
        <dbReference type="EMBL" id="KAK3360498.1"/>
    </source>
</evidence>
<gene>
    <name evidence="2" type="ORF">B0T25DRAFT_447036</name>
</gene>
<accession>A0AAJ0HSC1</accession>
<name>A0AAJ0HSC1_9PEZI</name>
<evidence type="ECO:0000256" key="1">
    <source>
        <dbReference type="SAM" id="Phobius"/>
    </source>
</evidence>
<sequence>MSWRRVSGPYKAFEDSVNATTNAFVQGPPPFPSTIWEVSADAPNGEYWGAHLQHPHLQHLQKNAHLRIIFAPLDDIRPDYAPGILDICNALAIPPEFLSERLHHVCHSFGSRIDDNGFAAWFHFLCKKIEWRKSESGLPVIDGGMASLPGANYKWHRSAFFVRKNRDGDVAMVCFGASGSSTVRKRLADFIAAGSWKHVNSEPLVLFDLVLEALYNDVDETVWKLNDVIGPLEHHILDTAQPGRMARSAKDINFAELHNNAKHVIHVAEAIESCFFVLESIITRIGKRHPAWPSVNTPADEVPIQEQLKDCLQHRLSLFKSTDLRLSSLRKRIDNMITLSFNLVTQQDSSMIRHDSASMNIIAFITIFFLPTACVATVMGSQLFITDLNTMGITMSPLFISLWWVVIPMTVFVTGVAGFYRWRSLRD</sequence>
<evidence type="ECO:0000313" key="3">
    <source>
        <dbReference type="Proteomes" id="UP001275084"/>
    </source>
</evidence>